<evidence type="ECO:0000256" key="10">
    <source>
        <dbReference type="ARBA" id="ARBA00022989"/>
    </source>
</evidence>
<evidence type="ECO:0000256" key="11">
    <source>
        <dbReference type="ARBA" id="ARBA00023012"/>
    </source>
</evidence>
<organism evidence="17 18">
    <name type="scientific">Alkalicoccus urumqiensis</name>
    <name type="common">Bacillus urumqiensis</name>
    <dbReference type="NCBI Taxonomy" id="1548213"/>
    <lineage>
        <taxon>Bacteria</taxon>
        <taxon>Bacillati</taxon>
        <taxon>Bacillota</taxon>
        <taxon>Bacilli</taxon>
        <taxon>Bacillales</taxon>
        <taxon>Bacillaceae</taxon>
        <taxon>Alkalicoccus</taxon>
    </lineage>
</organism>
<dbReference type="Gene3D" id="1.20.5.1930">
    <property type="match status" value="1"/>
</dbReference>
<keyword evidence="11 13" id="KW-0902">Two-component regulatory system</keyword>
<dbReference type="PROSITE" id="PS50109">
    <property type="entry name" value="HIS_KIN"/>
    <property type="match status" value="1"/>
</dbReference>
<keyword evidence="12 13" id="KW-0472">Membrane</keyword>
<keyword evidence="14" id="KW-0175">Coiled coil</keyword>
<feature type="transmembrane region" description="Helical" evidence="15">
    <location>
        <begin position="39"/>
        <end position="65"/>
    </location>
</feature>
<keyword evidence="6 15" id="KW-0812">Transmembrane</keyword>
<dbReference type="InterPro" id="IPR011712">
    <property type="entry name" value="Sig_transdc_His_kin_sub3_dim/P"/>
</dbReference>
<dbReference type="GO" id="GO:0005886">
    <property type="term" value="C:plasma membrane"/>
    <property type="evidence" value="ECO:0007669"/>
    <property type="project" value="UniProtKB-SubCell"/>
</dbReference>
<reference evidence="17 18" key="1">
    <citation type="submission" date="2018-03" db="EMBL/GenBank/DDBJ databases">
        <title>Bacillus urumqiensis sp. nov., a moderately haloalkaliphilic bacterium isolated from a salt lake.</title>
        <authorList>
            <person name="Zhao B."/>
            <person name="Liao Z."/>
        </authorList>
    </citation>
    <scope>NUCLEOTIDE SEQUENCE [LARGE SCALE GENOMIC DNA]</scope>
    <source>
        <strain evidence="17 18">BZ-SZ-XJ18</strain>
    </source>
</reference>
<sequence>MSWMRRWLLLSGSLLTGAVLLLTAAAVFSFEQATFSLLWSTSIFGMPFFLFSLLVILVTLSLLGISATRLWQKREQAVEARLDAALEGAAAQSETDPLHQKIALLQERMDRLTQRARQLASEKAEEREKSLQEVVIQERTRLARELHDSVSQQLFAASMMIAAVNESRPGPELAEKLHMIEKMINQSQLEMRALLLHLRPAALKNKTLRQGVEELLQDLSQKVPLHITSSIEEVAVDKGAEDHLFRIIQEAVSNCLRHAEAQELEVLLGVRDQKAVLQITDNGRGFTVGEDTFGSYGIHTMKERAEEVGGRMKVISVPGEGTRIDVQIPVLEGGDQ</sequence>
<dbReference type="PIRSF" id="PIRSF037431">
    <property type="entry name" value="STHK_LiaS"/>
    <property type="match status" value="1"/>
</dbReference>
<keyword evidence="5 13" id="KW-0808">Transferase</keyword>
<keyword evidence="4" id="KW-0597">Phosphoprotein</keyword>
<evidence type="ECO:0000256" key="1">
    <source>
        <dbReference type="ARBA" id="ARBA00000085"/>
    </source>
</evidence>
<evidence type="ECO:0000313" key="17">
    <source>
        <dbReference type="EMBL" id="PRO64909.1"/>
    </source>
</evidence>
<comment type="caution">
    <text evidence="17">The sequence shown here is derived from an EMBL/GenBank/DDBJ whole genome shotgun (WGS) entry which is preliminary data.</text>
</comment>
<dbReference type="GO" id="GO:0000155">
    <property type="term" value="F:phosphorelay sensor kinase activity"/>
    <property type="evidence" value="ECO:0007669"/>
    <property type="project" value="UniProtKB-UniRule"/>
</dbReference>
<evidence type="ECO:0000256" key="6">
    <source>
        <dbReference type="ARBA" id="ARBA00022692"/>
    </source>
</evidence>
<comment type="catalytic activity">
    <reaction evidence="1 13">
        <text>ATP + protein L-histidine = ADP + protein N-phospho-L-histidine.</text>
        <dbReference type="EC" id="2.7.13.3"/>
    </reaction>
</comment>
<feature type="domain" description="Histidine kinase" evidence="16">
    <location>
        <begin position="141"/>
        <end position="332"/>
    </location>
</feature>
<dbReference type="InterPro" id="IPR005467">
    <property type="entry name" value="His_kinase_dom"/>
</dbReference>
<evidence type="ECO:0000256" key="9">
    <source>
        <dbReference type="ARBA" id="ARBA00022840"/>
    </source>
</evidence>
<dbReference type="Proteomes" id="UP000243650">
    <property type="component" value="Unassembled WGS sequence"/>
</dbReference>
<dbReference type="InterPro" id="IPR036890">
    <property type="entry name" value="HATPase_C_sf"/>
</dbReference>
<dbReference type="SUPFAM" id="SSF55874">
    <property type="entry name" value="ATPase domain of HSP90 chaperone/DNA topoisomerase II/histidine kinase"/>
    <property type="match status" value="1"/>
</dbReference>
<dbReference type="GO" id="GO:0046983">
    <property type="term" value="F:protein dimerization activity"/>
    <property type="evidence" value="ECO:0007669"/>
    <property type="project" value="InterPro"/>
</dbReference>
<keyword evidence="9 13" id="KW-0067">ATP-binding</keyword>
<accession>A0A2P6MF31</accession>
<dbReference type="CDD" id="cd16917">
    <property type="entry name" value="HATPase_UhpB-NarQ-NarX-like"/>
    <property type="match status" value="1"/>
</dbReference>
<dbReference type="OrthoDB" id="9795828at2"/>
<dbReference type="AlphaFoldDB" id="A0A2P6MF31"/>
<keyword evidence="18" id="KW-1185">Reference proteome</keyword>
<evidence type="ECO:0000259" key="16">
    <source>
        <dbReference type="PROSITE" id="PS50109"/>
    </source>
</evidence>
<evidence type="ECO:0000256" key="3">
    <source>
        <dbReference type="ARBA" id="ARBA00022475"/>
    </source>
</evidence>
<evidence type="ECO:0000256" key="8">
    <source>
        <dbReference type="ARBA" id="ARBA00022777"/>
    </source>
</evidence>
<dbReference type="InterPro" id="IPR003594">
    <property type="entry name" value="HATPase_dom"/>
</dbReference>
<dbReference type="RefSeq" id="WP_105959764.1">
    <property type="nucleotide sequence ID" value="NZ_PVNS01000011.1"/>
</dbReference>
<dbReference type="EMBL" id="PVNS01000011">
    <property type="protein sequence ID" value="PRO64909.1"/>
    <property type="molecule type" value="Genomic_DNA"/>
</dbReference>
<dbReference type="Pfam" id="PF02518">
    <property type="entry name" value="HATPase_c"/>
    <property type="match status" value="1"/>
</dbReference>
<dbReference type="SMART" id="SM00387">
    <property type="entry name" value="HATPase_c"/>
    <property type="match status" value="1"/>
</dbReference>
<dbReference type="GO" id="GO:0005524">
    <property type="term" value="F:ATP binding"/>
    <property type="evidence" value="ECO:0007669"/>
    <property type="project" value="UniProtKB-UniRule"/>
</dbReference>
<protein>
    <recommendedName>
        <fullName evidence="13">Sensor histidine kinase</fullName>
        <ecNumber evidence="13">2.7.13.3</ecNumber>
    </recommendedName>
</protein>
<dbReference type="InterPro" id="IPR050482">
    <property type="entry name" value="Sensor_HK_TwoCompSys"/>
</dbReference>
<evidence type="ECO:0000256" key="2">
    <source>
        <dbReference type="ARBA" id="ARBA00004651"/>
    </source>
</evidence>
<dbReference type="EC" id="2.7.13.3" evidence="13"/>
<dbReference type="Gene3D" id="3.30.565.10">
    <property type="entry name" value="Histidine kinase-like ATPase, C-terminal domain"/>
    <property type="match status" value="1"/>
</dbReference>
<keyword evidence="8 13" id="KW-0418">Kinase</keyword>
<feature type="coiled-coil region" evidence="14">
    <location>
        <begin position="102"/>
        <end position="129"/>
    </location>
</feature>
<keyword evidence="10 15" id="KW-1133">Transmembrane helix</keyword>
<comment type="subcellular location">
    <subcellularLocation>
        <location evidence="2 13">Cell membrane</location>
        <topology evidence="2 13">Multi-pass membrane protein</topology>
    </subcellularLocation>
</comment>
<evidence type="ECO:0000256" key="5">
    <source>
        <dbReference type="ARBA" id="ARBA00022679"/>
    </source>
</evidence>
<gene>
    <name evidence="17" type="ORF">C6I21_12250</name>
</gene>
<dbReference type="InterPro" id="IPR017202">
    <property type="entry name" value="LiaS/VraS"/>
</dbReference>
<evidence type="ECO:0000256" key="12">
    <source>
        <dbReference type="ARBA" id="ARBA00023136"/>
    </source>
</evidence>
<proteinExistence type="predicted"/>
<evidence type="ECO:0000256" key="14">
    <source>
        <dbReference type="SAM" id="Coils"/>
    </source>
</evidence>
<evidence type="ECO:0000256" key="7">
    <source>
        <dbReference type="ARBA" id="ARBA00022741"/>
    </source>
</evidence>
<keyword evidence="7 13" id="KW-0547">Nucleotide-binding</keyword>
<dbReference type="Pfam" id="PF07730">
    <property type="entry name" value="HisKA_3"/>
    <property type="match status" value="1"/>
</dbReference>
<name>A0A2P6MF31_ALKUR</name>
<keyword evidence="3 13" id="KW-1003">Cell membrane</keyword>
<dbReference type="PANTHER" id="PTHR24421">
    <property type="entry name" value="NITRATE/NITRITE SENSOR PROTEIN NARX-RELATED"/>
    <property type="match status" value="1"/>
</dbReference>
<evidence type="ECO:0000256" key="15">
    <source>
        <dbReference type="SAM" id="Phobius"/>
    </source>
</evidence>
<evidence type="ECO:0000256" key="4">
    <source>
        <dbReference type="ARBA" id="ARBA00022553"/>
    </source>
</evidence>
<evidence type="ECO:0000256" key="13">
    <source>
        <dbReference type="PIRNR" id="PIRNR037431"/>
    </source>
</evidence>
<dbReference type="PANTHER" id="PTHR24421:SF37">
    <property type="entry name" value="SENSOR HISTIDINE KINASE NARS"/>
    <property type="match status" value="1"/>
</dbReference>
<evidence type="ECO:0000313" key="18">
    <source>
        <dbReference type="Proteomes" id="UP000243650"/>
    </source>
</evidence>